<proteinExistence type="predicted"/>
<protein>
    <submittedName>
        <fullName evidence="1">Uncharacterized protein</fullName>
    </submittedName>
</protein>
<organism evidence="1">
    <name type="scientific">Mycolicibacterium phage phi1_186018</name>
    <dbReference type="NCBI Taxonomy" id="3236641"/>
    <lineage>
        <taxon>Viruses</taxon>
        <taxon>Duplodnaviria</taxon>
        <taxon>Heunggongvirae</taxon>
        <taxon>Uroviricota</taxon>
        <taxon>Caudoviricetes</taxon>
        <taxon>Bclasvirinae</taxon>
        <taxon>Coopervirus</taxon>
    </lineage>
</organism>
<name>A0AB39AKK2_9CAUD</name>
<gene>
    <name evidence="1" type="ORF">NJGIMKJC_CDS0067</name>
</gene>
<sequence>MRFFFLLLSRFTSVASPWGSARPSLRQAGYPVA</sequence>
<accession>A0AB39AKK2</accession>
<reference evidence="1" key="1">
    <citation type="submission" date="2024-06" db="EMBL/GenBank/DDBJ databases">
        <title>The complete genome of Mycolicibacterium smegmatis phage.</title>
        <authorList>
            <person name="Zong M."/>
            <person name="Wu X."/>
            <person name="Feng Y."/>
        </authorList>
    </citation>
    <scope>NUCLEOTIDE SEQUENCE</scope>
</reference>
<dbReference type="EMBL" id="PP947710">
    <property type="protein sequence ID" value="XDG31333.1"/>
    <property type="molecule type" value="Genomic_DNA"/>
</dbReference>
<evidence type="ECO:0000313" key="1">
    <source>
        <dbReference type="EMBL" id="XDG31333.1"/>
    </source>
</evidence>